<name>L1IJE2_GUITC</name>
<evidence type="ECO:0000256" key="1">
    <source>
        <dbReference type="SAM" id="MobiDB-lite"/>
    </source>
</evidence>
<dbReference type="Proteomes" id="UP000011087">
    <property type="component" value="Unassembled WGS sequence"/>
</dbReference>
<dbReference type="EMBL" id="JH993082">
    <property type="protein sequence ID" value="EKX35930.1"/>
    <property type="molecule type" value="Genomic_DNA"/>
</dbReference>
<reference evidence="3" key="3">
    <citation type="submission" date="2015-06" db="UniProtKB">
        <authorList>
            <consortium name="EnsemblProtists"/>
        </authorList>
    </citation>
    <scope>IDENTIFICATION</scope>
</reference>
<protein>
    <submittedName>
        <fullName evidence="2 3">Uncharacterized protein</fullName>
    </submittedName>
</protein>
<proteinExistence type="predicted"/>
<evidence type="ECO:0000313" key="3">
    <source>
        <dbReference type="EnsemblProtists" id="EKX35930"/>
    </source>
</evidence>
<gene>
    <name evidence="2" type="ORF">GUITHDRAFT_117957</name>
</gene>
<accession>L1IJE2</accession>
<reference evidence="2 4" key="1">
    <citation type="journal article" date="2012" name="Nature">
        <title>Algal genomes reveal evolutionary mosaicism and the fate of nucleomorphs.</title>
        <authorList>
            <consortium name="DOE Joint Genome Institute"/>
            <person name="Curtis B.A."/>
            <person name="Tanifuji G."/>
            <person name="Burki F."/>
            <person name="Gruber A."/>
            <person name="Irimia M."/>
            <person name="Maruyama S."/>
            <person name="Arias M.C."/>
            <person name="Ball S.G."/>
            <person name="Gile G.H."/>
            <person name="Hirakawa Y."/>
            <person name="Hopkins J.F."/>
            <person name="Kuo A."/>
            <person name="Rensing S.A."/>
            <person name="Schmutz J."/>
            <person name="Symeonidi A."/>
            <person name="Elias M."/>
            <person name="Eveleigh R.J."/>
            <person name="Herman E.K."/>
            <person name="Klute M.J."/>
            <person name="Nakayama T."/>
            <person name="Obornik M."/>
            <person name="Reyes-Prieto A."/>
            <person name="Armbrust E.V."/>
            <person name="Aves S.J."/>
            <person name="Beiko R.G."/>
            <person name="Coutinho P."/>
            <person name="Dacks J.B."/>
            <person name="Durnford D.G."/>
            <person name="Fast N.M."/>
            <person name="Green B.R."/>
            <person name="Grisdale C.J."/>
            <person name="Hempel F."/>
            <person name="Henrissat B."/>
            <person name="Hoppner M.P."/>
            <person name="Ishida K."/>
            <person name="Kim E."/>
            <person name="Koreny L."/>
            <person name="Kroth P.G."/>
            <person name="Liu Y."/>
            <person name="Malik S.B."/>
            <person name="Maier U.G."/>
            <person name="McRose D."/>
            <person name="Mock T."/>
            <person name="Neilson J.A."/>
            <person name="Onodera N.T."/>
            <person name="Poole A.M."/>
            <person name="Pritham E.J."/>
            <person name="Richards T.A."/>
            <person name="Rocap G."/>
            <person name="Roy S.W."/>
            <person name="Sarai C."/>
            <person name="Schaack S."/>
            <person name="Shirato S."/>
            <person name="Slamovits C.H."/>
            <person name="Spencer D.F."/>
            <person name="Suzuki S."/>
            <person name="Worden A.Z."/>
            <person name="Zauner S."/>
            <person name="Barry K."/>
            <person name="Bell C."/>
            <person name="Bharti A.K."/>
            <person name="Crow J.A."/>
            <person name="Grimwood J."/>
            <person name="Kramer R."/>
            <person name="Lindquist E."/>
            <person name="Lucas S."/>
            <person name="Salamov A."/>
            <person name="McFadden G.I."/>
            <person name="Lane C.E."/>
            <person name="Keeling P.J."/>
            <person name="Gray M.W."/>
            <person name="Grigoriev I.V."/>
            <person name="Archibald J.M."/>
        </authorList>
    </citation>
    <scope>NUCLEOTIDE SEQUENCE</scope>
    <source>
        <strain evidence="2 4">CCMP2712</strain>
    </source>
</reference>
<dbReference type="KEGG" id="gtt:GUITHDRAFT_117957"/>
<dbReference type="HOGENOM" id="CLU_1345414_0_0_1"/>
<sequence length="204" mass="22914">MTVCTVETTSIIFHDLLKTSESKIFLVSELQEISRNMDAMSLCLPHEAPPIVRISARGKELPASKLDATHNRGNKGIWQDPHQRIASFADLCFSSSLSPSPPDAIVVGGHSAWFKTFFSKYLGSSTQHACTRQKLCNAGVVAFKLQRGEIGGRVLYRVRPESIQVVHGHFGSKYKDEEEEEEKEKEKEEKEEERKKQKGKRKAG</sequence>
<organism evidence="2">
    <name type="scientific">Guillardia theta (strain CCMP2712)</name>
    <name type="common">Cryptophyte</name>
    <dbReference type="NCBI Taxonomy" id="905079"/>
    <lineage>
        <taxon>Eukaryota</taxon>
        <taxon>Cryptophyceae</taxon>
        <taxon>Pyrenomonadales</taxon>
        <taxon>Geminigeraceae</taxon>
        <taxon>Guillardia</taxon>
    </lineage>
</organism>
<reference evidence="4" key="2">
    <citation type="submission" date="2012-11" db="EMBL/GenBank/DDBJ databases">
        <authorList>
            <person name="Kuo A."/>
            <person name="Curtis B.A."/>
            <person name="Tanifuji G."/>
            <person name="Burki F."/>
            <person name="Gruber A."/>
            <person name="Irimia M."/>
            <person name="Maruyama S."/>
            <person name="Arias M.C."/>
            <person name="Ball S.G."/>
            <person name="Gile G.H."/>
            <person name="Hirakawa Y."/>
            <person name="Hopkins J.F."/>
            <person name="Rensing S.A."/>
            <person name="Schmutz J."/>
            <person name="Symeonidi A."/>
            <person name="Elias M."/>
            <person name="Eveleigh R.J."/>
            <person name="Herman E.K."/>
            <person name="Klute M.J."/>
            <person name="Nakayama T."/>
            <person name="Obornik M."/>
            <person name="Reyes-Prieto A."/>
            <person name="Armbrust E.V."/>
            <person name="Aves S.J."/>
            <person name="Beiko R.G."/>
            <person name="Coutinho P."/>
            <person name="Dacks J.B."/>
            <person name="Durnford D.G."/>
            <person name="Fast N.M."/>
            <person name="Green B.R."/>
            <person name="Grisdale C."/>
            <person name="Hempe F."/>
            <person name="Henrissat B."/>
            <person name="Hoppner M.P."/>
            <person name="Ishida K.-I."/>
            <person name="Kim E."/>
            <person name="Koreny L."/>
            <person name="Kroth P.G."/>
            <person name="Liu Y."/>
            <person name="Malik S.-B."/>
            <person name="Maier U.G."/>
            <person name="McRose D."/>
            <person name="Mock T."/>
            <person name="Neilson J.A."/>
            <person name="Onodera N.T."/>
            <person name="Poole A.M."/>
            <person name="Pritham E.J."/>
            <person name="Richards T.A."/>
            <person name="Rocap G."/>
            <person name="Roy S.W."/>
            <person name="Sarai C."/>
            <person name="Schaack S."/>
            <person name="Shirato S."/>
            <person name="Slamovits C.H."/>
            <person name="Spencer D.F."/>
            <person name="Suzuki S."/>
            <person name="Worden A.Z."/>
            <person name="Zauner S."/>
            <person name="Barry K."/>
            <person name="Bell C."/>
            <person name="Bharti A.K."/>
            <person name="Crow J.A."/>
            <person name="Grimwood J."/>
            <person name="Kramer R."/>
            <person name="Lindquist E."/>
            <person name="Lucas S."/>
            <person name="Salamov A."/>
            <person name="McFadden G.I."/>
            <person name="Lane C.E."/>
            <person name="Keeling P.J."/>
            <person name="Gray M.W."/>
            <person name="Grigoriev I.V."/>
            <person name="Archibald J.M."/>
        </authorList>
    </citation>
    <scope>NUCLEOTIDE SEQUENCE</scope>
    <source>
        <strain evidence="4">CCMP2712</strain>
    </source>
</reference>
<feature type="region of interest" description="Disordered" evidence="1">
    <location>
        <begin position="169"/>
        <end position="204"/>
    </location>
</feature>
<evidence type="ECO:0000313" key="4">
    <source>
        <dbReference type="Proteomes" id="UP000011087"/>
    </source>
</evidence>
<evidence type="ECO:0000313" key="2">
    <source>
        <dbReference type="EMBL" id="EKX35930.1"/>
    </source>
</evidence>
<dbReference type="EnsemblProtists" id="EKX35930">
    <property type="protein sequence ID" value="EKX35930"/>
    <property type="gene ID" value="GUITHDRAFT_117957"/>
</dbReference>
<feature type="compositionally biased region" description="Basic and acidic residues" evidence="1">
    <location>
        <begin position="184"/>
        <end position="195"/>
    </location>
</feature>
<dbReference type="GeneID" id="17292673"/>
<dbReference type="PaxDb" id="55529-EKX35930"/>
<keyword evidence="4" id="KW-1185">Reference proteome</keyword>
<dbReference type="OrthoDB" id="496981at2759"/>
<dbReference type="RefSeq" id="XP_005822910.1">
    <property type="nucleotide sequence ID" value="XM_005822853.1"/>
</dbReference>
<dbReference type="AlphaFoldDB" id="L1IJE2"/>